<dbReference type="EMBL" id="BMJY01000009">
    <property type="protein sequence ID" value="GGH46090.1"/>
    <property type="molecule type" value="Genomic_DNA"/>
</dbReference>
<feature type="transmembrane region" description="Helical" evidence="7">
    <location>
        <begin position="413"/>
        <end position="432"/>
    </location>
</feature>
<dbReference type="Pfam" id="PF14559">
    <property type="entry name" value="TPR_19"/>
    <property type="match status" value="1"/>
</dbReference>
<feature type="repeat" description="TPR" evidence="5">
    <location>
        <begin position="591"/>
        <end position="624"/>
    </location>
</feature>
<feature type="transmembrane region" description="Helical" evidence="7">
    <location>
        <begin position="101"/>
        <end position="121"/>
    </location>
</feature>
<reference evidence="9" key="2">
    <citation type="submission" date="2020-09" db="EMBL/GenBank/DDBJ databases">
        <authorList>
            <person name="Sun Q."/>
            <person name="Zhou Y."/>
        </authorList>
    </citation>
    <scope>NUCLEOTIDE SEQUENCE</scope>
    <source>
        <strain evidence="9">CGMCC 1.15794</strain>
    </source>
</reference>
<keyword evidence="10" id="KW-1185">Reference proteome</keyword>
<feature type="region of interest" description="Disordered" evidence="6">
    <location>
        <begin position="1"/>
        <end position="47"/>
    </location>
</feature>
<dbReference type="InterPro" id="IPR019734">
    <property type="entry name" value="TPR_rpt"/>
</dbReference>
<dbReference type="Gene3D" id="1.25.40.10">
    <property type="entry name" value="Tetratricopeptide repeat domain"/>
    <property type="match status" value="1"/>
</dbReference>
<evidence type="ECO:0000256" key="3">
    <source>
        <dbReference type="ARBA" id="ARBA00022989"/>
    </source>
</evidence>
<feature type="compositionally biased region" description="Low complexity" evidence="6">
    <location>
        <begin position="33"/>
        <end position="43"/>
    </location>
</feature>
<feature type="transmembrane region" description="Helical" evidence="7">
    <location>
        <begin position="464"/>
        <end position="483"/>
    </location>
</feature>
<feature type="transmembrane region" description="Helical" evidence="7">
    <location>
        <begin position="280"/>
        <end position="302"/>
    </location>
</feature>
<evidence type="ECO:0000259" key="8">
    <source>
        <dbReference type="Pfam" id="PF04932"/>
    </source>
</evidence>
<evidence type="ECO:0000256" key="6">
    <source>
        <dbReference type="SAM" id="MobiDB-lite"/>
    </source>
</evidence>
<feature type="domain" description="O-antigen ligase-related" evidence="8">
    <location>
        <begin position="242"/>
        <end position="388"/>
    </location>
</feature>
<dbReference type="InterPro" id="IPR051533">
    <property type="entry name" value="WaaL-like"/>
</dbReference>
<gene>
    <name evidence="9" type="ORF">GCM10010921_21940</name>
</gene>
<keyword evidence="2 7" id="KW-0812">Transmembrane</keyword>
<dbReference type="GO" id="GO:0016020">
    <property type="term" value="C:membrane"/>
    <property type="evidence" value="ECO:0007669"/>
    <property type="project" value="UniProtKB-SubCell"/>
</dbReference>
<feature type="transmembrane region" description="Helical" evidence="7">
    <location>
        <begin position="438"/>
        <end position="457"/>
    </location>
</feature>
<evidence type="ECO:0000256" key="1">
    <source>
        <dbReference type="ARBA" id="ARBA00004141"/>
    </source>
</evidence>
<evidence type="ECO:0000256" key="4">
    <source>
        <dbReference type="ARBA" id="ARBA00023136"/>
    </source>
</evidence>
<name>A0A917IFZ5_9MICO</name>
<comment type="subcellular location">
    <subcellularLocation>
        <location evidence="1">Membrane</location>
        <topology evidence="1">Multi-pass membrane protein</topology>
    </subcellularLocation>
</comment>
<feature type="transmembrane region" description="Helical" evidence="7">
    <location>
        <begin position="373"/>
        <end position="401"/>
    </location>
</feature>
<reference evidence="9" key="1">
    <citation type="journal article" date="2014" name="Int. J. Syst. Evol. Microbiol.">
        <title>Complete genome sequence of Corynebacterium casei LMG S-19264T (=DSM 44701T), isolated from a smear-ripened cheese.</title>
        <authorList>
            <consortium name="US DOE Joint Genome Institute (JGI-PGF)"/>
            <person name="Walter F."/>
            <person name="Albersmeier A."/>
            <person name="Kalinowski J."/>
            <person name="Ruckert C."/>
        </authorList>
    </citation>
    <scope>NUCLEOTIDE SEQUENCE</scope>
    <source>
        <strain evidence="9">CGMCC 1.15794</strain>
    </source>
</reference>
<dbReference type="PANTHER" id="PTHR37422">
    <property type="entry name" value="TEICHURONIC ACID BIOSYNTHESIS PROTEIN TUAE"/>
    <property type="match status" value="1"/>
</dbReference>
<sequence>MSGGRSGAGRARTRPARAVLPASVPPDQRTHPARPSTGRAATGRTGGRHRPAHVALALVWVAPVLLLPGLAHRWGWPTLVAAVVAVLIALWAPPAGRLPRWLLVSLAVIAGGLLVSATLSADPWGSLFGRAPRYEGLVALPVLIGGTWLGARLLGPQADSSAYRSATTAMSLAAAALGAIALLEAMGLRPIDTDLARPGSLAGNATDQGILGALFAGVLAHVIIGTWRRVGRLAWWPVCGVLGGTIALTTSASRAALVMAVLIAGSLVARIVLTARRRARAGALCAALLGAVAATVLAIPAVRARVLGTDALASKTVQDRFTIWQDALELIGARPWTGFGPSGYMDAVTAVYDEDWYRHVAAPDHVLDSPHNVLLQLAVAGGVPIALLALGLFLAVWIAGLRAVRSADGVRSDLLIGALTVLPAAGIALLTTPTSPKTLLPLAVLAGVLVAPSAASAVAPARRWVARVLVSIWLALLLSWTIADAHLLAGTRAAMSGRASDADSAFSVAASLRPWDADIPLTAARALGGALVNGMSGASDAARAWSARAAERLPASAAAQEIAGAIALERSEFDLARAHLESAAALSPTNPRIAHALGLASFAAGDLEQARAALRDAARLAPDSEETRRALVDVCTRLNDRACVADAIR</sequence>
<evidence type="ECO:0000313" key="9">
    <source>
        <dbReference type="EMBL" id="GGH46090.1"/>
    </source>
</evidence>
<dbReference type="SUPFAM" id="SSF48452">
    <property type="entry name" value="TPR-like"/>
    <property type="match status" value="1"/>
</dbReference>
<feature type="transmembrane region" description="Helical" evidence="7">
    <location>
        <begin position="166"/>
        <end position="188"/>
    </location>
</feature>
<evidence type="ECO:0000313" key="10">
    <source>
        <dbReference type="Proteomes" id="UP000657592"/>
    </source>
</evidence>
<dbReference type="InterPro" id="IPR007016">
    <property type="entry name" value="O-antigen_ligase-rel_domated"/>
</dbReference>
<organism evidence="9 10">
    <name type="scientific">Microbacterium album</name>
    <dbReference type="NCBI Taxonomy" id="2053191"/>
    <lineage>
        <taxon>Bacteria</taxon>
        <taxon>Bacillati</taxon>
        <taxon>Actinomycetota</taxon>
        <taxon>Actinomycetes</taxon>
        <taxon>Micrococcales</taxon>
        <taxon>Microbacteriaceae</taxon>
        <taxon>Microbacterium</taxon>
    </lineage>
</organism>
<dbReference type="PROSITE" id="PS50005">
    <property type="entry name" value="TPR"/>
    <property type="match status" value="1"/>
</dbReference>
<dbReference type="RefSeq" id="WP_188756330.1">
    <property type="nucleotide sequence ID" value="NZ_BMJY01000009.1"/>
</dbReference>
<feature type="transmembrane region" description="Helical" evidence="7">
    <location>
        <begin position="52"/>
        <end position="70"/>
    </location>
</feature>
<feature type="transmembrane region" description="Helical" evidence="7">
    <location>
        <begin position="136"/>
        <end position="154"/>
    </location>
</feature>
<dbReference type="PANTHER" id="PTHR37422:SF13">
    <property type="entry name" value="LIPOPOLYSACCHARIDE BIOSYNTHESIS PROTEIN PA4999-RELATED"/>
    <property type="match status" value="1"/>
</dbReference>
<dbReference type="InterPro" id="IPR011990">
    <property type="entry name" value="TPR-like_helical_dom_sf"/>
</dbReference>
<evidence type="ECO:0000256" key="5">
    <source>
        <dbReference type="PROSITE-ProRule" id="PRU00339"/>
    </source>
</evidence>
<accession>A0A917IFZ5</accession>
<feature type="transmembrane region" description="Helical" evidence="7">
    <location>
        <begin position="208"/>
        <end position="226"/>
    </location>
</feature>
<dbReference type="AlphaFoldDB" id="A0A917IFZ5"/>
<evidence type="ECO:0000256" key="2">
    <source>
        <dbReference type="ARBA" id="ARBA00022692"/>
    </source>
</evidence>
<feature type="transmembrane region" description="Helical" evidence="7">
    <location>
        <begin position="76"/>
        <end position="94"/>
    </location>
</feature>
<keyword evidence="3 7" id="KW-1133">Transmembrane helix</keyword>
<dbReference type="Pfam" id="PF04932">
    <property type="entry name" value="Wzy_C"/>
    <property type="match status" value="1"/>
</dbReference>
<keyword evidence="5" id="KW-0802">TPR repeat</keyword>
<protein>
    <recommendedName>
        <fullName evidence="8">O-antigen ligase-related domain-containing protein</fullName>
    </recommendedName>
</protein>
<proteinExistence type="predicted"/>
<feature type="transmembrane region" description="Helical" evidence="7">
    <location>
        <begin position="233"/>
        <end position="249"/>
    </location>
</feature>
<comment type="caution">
    <text evidence="9">The sequence shown here is derived from an EMBL/GenBank/DDBJ whole genome shotgun (WGS) entry which is preliminary data.</text>
</comment>
<evidence type="ECO:0000256" key="7">
    <source>
        <dbReference type="SAM" id="Phobius"/>
    </source>
</evidence>
<feature type="transmembrane region" description="Helical" evidence="7">
    <location>
        <begin position="255"/>
        <end position="273"/>
    </location>
</feature>
<dbReference type="Proteomes" id="UP000657592">
    <property type="component" value="Unassembled WGS sequence"/>
</dbReference>
<keyword evidence="4 7" id="KW-0472">Membrane</keyword>